<keyword evidence="3" id="KW-1185">Reference proteome</keyword>
<organism evidence="2 3">
    <name type="scientific">Mycena pura</name>
    <dbReference type="NCBI Taxonomy" id="153505"/>
    <lineage>
        <taxon>Eukaryota</taxon>
        <taxon>Fungi</taxon>
        <taxon>Dikarya</taxon>
        <taxon>Basidiomycota</taxon>
        <taxon>Agaricomycotina</taxon>
        <taxon>Agaricomycetes</taxon>
        <taxon>Agaricomycetidae</taxon>
        <taxon>Agaricales</taxon>
        <taxon>Marasmiineae</taxon>
        <taxon>Mycenaceae</taxon>
        <taxon>Mycena</taxon>
    </lineage>
</organism>
<dbReference type="AlphaFoldDB" id="A0AAD6UR15"/>
<comment type="caution">
    <text evidence="2">The sequence shown here is derived from an EMBL/GenBank/DDBJ whole genome shotgun (WGS) entry which is preliminary data.</text>
</comment>
<accession>A0AAD6UR15</accession>
<name>A0AAD6UR15_9AGAR</name>
<feature type="compositionally biased region" description="Basic and acidic residues" evidence="1">
    <location>
        <begin position="199"/>
        <end position="213"/>
    </location>
</feature>
<dbReference type="CDD" id="cd00303">
    <property type="entry name" value="retropepsin_like"/>
    <property type="match status" value="1"/>
</dbReference>
<dbReference type="EMBL" id="JARJCW010000113">
    <property type="protein sequence ID" value="KAJ7192977.1"/>
    <property type="molecule type" value="Genomic_DNA"/>
</dbReference>
<evidence type="ECO:0000313" key="3">
    <source>
        <dbReference type="Proteomes" id="UP001219525"/>
    </source>
</evidence>
<feature type="region of interest" description="Disordered" evidence="1">
    <location>
        <begin position="110"/>
        <end position="133"/>
    </location>
</feature>
<sequence length="385" mass="43094">MAVEKRKQRETGNKVPYPAGKTVNGYKFKRDDSKVSAKQPNGTCYICTSPKHMERDCPHFGQWDKLQNANLIEVDLDPEAEALDEQEYLAMLVESKASAGLVWQYDKSEASTSSGVGKTQDALRPEDEAAPELPEWAREISENFTDISTDYETGGEIVDAQHMGAAAPYIRYPMQGYNRNRRRTEGHKPFSLSLKGKGTFKESEPLSSHKERSVQFTESPLTTTEDRFKVHQVRRMKQLPDGLASLGTRALHVRATVGSSSAEPIRGRLDFGVDIILRSEEFWASIPGLPKPTEGIRMKLYHFTGQAKILGYVKTTLYLTTTDGELVSFKLEAYVVRNMRVPLLLGEDFQMSYELGVTREVSGKCEVQIGKSNLVIPASSSHTVY</sequence>
<feature type="compositionally biased region" description="Basic and acidic residues" evidence="1">
    <location>
        <begin position="1"/>
        <end position="12"/>
    </location>
</feature>
<evidence type="ECO:0000313" key="2">
    <source>
        <dbReference type="EMBL" id="KAJ7192977.1"/>
    </source>
</evidence>
<gene>
    <name evidence="2" type="ORF">GGX14DRAFT_577640</name>
</gene>
<evidence type="ECO:0000256" key="1">
    <source>
        <dbReference type="SAM" id="MobiDB-lite"/>
    </source>
</evidence>
<protein>
    <submittedName>
        <fullName evidence="2">Uncharacterized protein</fullName>
    </submittedName>
</protein>
<feature type="region of interest" description="Disordered" evidence="1">
    <location>
        <begin position="188"/>
        <end position="219"/>
    </location>
</feature>
<reference evidence="2" key="1">
    <citation type="submission" date="2023-03" db="EMBL/GenBank/DDBJ databases">
        <title>Massive genome expansion in bonnet fungi (Mycena s.s.) driven by repeated elements and novel gene families across ecological guilds.</title>
        <authorList>
            <consortium name="Lawrence Berkeley National Laboratory"/>
            <person name="Harder C.B."/>
            <person name="Miyauchi S."/>
            <person name="Viragh M."/>
            <person name="Kuo A."/>
            <person name="Thoen E."/>
            <person name="Andreopoulos B."/>
            <person name="Lu D."/>
            <person name="Skrede I."/>
            <person name="Drula E."/>
            <person name="Henrissat B."/>
            <person name="Morin E."/>
            <person name="Kohler A."/>
            <person name="Barry K."/>
            <person name="LaButti K."/>
            <person name="Morin E."/>
            <person name="Salamov A."/>
            <person name="Lipzen A."/>
            <person name="Mereny Z."/>
            <person name="Hegedus B."/>
            <person name="Baldrian P."/>
            <person name="Stursova M."/>
            <person name="Weitz H."/>
            <person name="Taylor A."/>
            <person name="Grigoriev I.V."/>
            <person name="Nagy L.G."/>
            <person name="Martin F."/>
            <person name="Kauserud H."/>
        </authorList>
    </citation>
    <scope>NUCLEOTIDE SEQUENCE</scope>
    <source>
        <strain evidence="2">9144</strain>
    </source>
</reference>
<feature type="region of interest" description="Disordered" evidence="1">
    <location>
        <begin position="1"/>
        <end position="23"/>
    </location>
</feature>
<dbReference type="Proteomes" id="UP001219525">
    <property type="component" value="Unassembled WGS sequence"/>
</dbReference>
<proteinExistence type="predicted"/>